<proteinExistence type="predicted"/>
<feature type="transmembrane region" description="Helical" evidence="1">
    <location>
        <begin position="20"/>
        <end position="42"/>
    </location>
</feature>
<keyword evidence="1" id="KW-0812">Transmembrane</keyword>
<protein>
    <recommendedName>
        <fullName evidence="4">Cytochrome b561 domain-containing protein</fullName>
    </recommendedName>
</protein>
<dbReference type="Proteomes" id="UP001211044">
    <property type="component" value="Chromosome"/>
</dbReference>
<evidence type="ECO:0000256" key="1">
    <source>
        <dbReference type="SAM" id="Phobius"/>
    </source>
</evidence>
<keyword evidence="1" id="KW-1133">Transmembrane helix</keyword>
<gene>
    <name evidence="2" type="ORF">PIG85_00575</name>
</gene>
<dbReference type="KEGG" id="wne:PIG85_00575"/>
<evidence type="ECO:0000313" key="2">
    <source>
        <dbReference type="EMBL" id="WCE46173.1"/>
    </source>
</evidence>
<evidence type="ECO:0008006" key="4">
    <source>
        <dbReference type="Google" id="ProtNLM"/>
    </source>
</evidence>
<dbReference type="AlphaFoldDB" id="A0AB38XPB2"/>
<organism evidence="2 3">
    <name type="scientific">Winkia neuii subsp. anitrata</name>
    <dbReference type="NCBI Taxonomy" id="29318"/>
    <lineage>
        <taxon>Bacteria</taxon>
        <taxon>Bacillati</taxon>
        <taxon>Actinomycetota</taxon>
        <taxon>Actinomycetes</taxon>
        <taxon>Actinomycetales</taxon>
        <taxon>Actinomycetaceae</taxon>
        <taxon>Winkia</taxon>
    </lineage>
</organism>
<name>A0AB38XPB2_9ACTO</name>
<sequence>MIGGAVVHSRERQTTASVKFYMLCFIAQVVILIGNILLQWSLGDSFKQATHHSLNYFIGIFMVITVVIGVVAFRRANGGRRGRAQG</sequence>
<reference evidence="2" key="1">
    <citation type="submission" date="2023-01" db="EMBL/GenBank/DDBJ databases">
        <title>Comparative Genomic Analysis of the Clinically-Derived Winkia Strain NY0527 Provides Evidence into the Taxonomic Reassignment of Winkia neuii and Characterizes Their Virulence Traits.</title>
        <authorList>
            <person name="Cai X."/>
            <person name="Peng Y."/>
            <person name="Li M."/>
            <person name="Qiu Y."/>
            <person name="Wang Y."/>
            <person name="Xu L."/>
            <person name="Hou Q."/>
        </authorList>
    </citation>
    <scope>NUCLEOTIDE SEQUENCE</scope>
    <source>
        <strain evidence="2">NY0527</strain>
    </source>
</reference>
<keyword evidence="1" id="KW-0472">Membrane</keyword>
<accession>A0AB38XPB2</accession>
<dbReference type="RefSeq" id="WP_271694591.1">
    <property type="nucleotide sequence ID" value="NZ_CP116394.1"/>
</dbReference>
<dbReference type="EMBL" id="CP116394">
    <property type="protein sequence ID" value="WCE46173.1"/>
    <property type="molecule type" value="Genomic_DNA"/>
</dbReference>
<evidence type="ECO:0000313" key="3">
    <source>
        <dbReference type="Proteomes" id="UP001211044"/>
    </source>
</evidence>
<feature type="transmembrane region" description="Helical" evidence="1">
    <location>
        <begin position="54"/>
        <end position="73"/>
    </location>
</feature>